<dbReference type="PANTHER" id="PTHR43374:SF1">
    <property type="entry name" value="FLAVIN PRENYLTRANSFERASE PAD1, MITOCHONDRIAL"/>
    <property type="match status" value="1"/>
</dbReference>
<dbReference type="SUPFAM" id="SSF57701">
    <property type="entry name" value="Zn2/Cys6 DNA-binding domain"/>
    <property type="match status" value="1"/>
</dbReference>
<dbReference type="FunFam" id="4.10.240.10:FF:000001">
    <property type="entry name" value="Fungal specific transcription factor, putative"/>
    <property type="match status" value="1"/>
</dbReference>
<dbReference type="GO" id="GO:0016831">
    <property type="term" value="F:carboxy-lyase activity"/>
    <property type="evidence" value="ECO:0007669"/>
    <property type="project" value="TreeGrafter"/>
</dbReference>
<feature type="compositionally biased region" description="Polar residues" evidence="6">
    <location>
        <begin position="177"/>
        <end position="196"/>
    </location>
</feature>
<dbReference type="EMBL" id="MDYL01000035">
    <property type="protein sequence ID" value="OQD68464.1"/>
    <property type="molecule type" value="Genomic_DNA"/>
</dbReference>
<dbReference type="SMART" id="SM00906">
    <property type="entry name" value="Fungal_trans"/>
    <property type="match status" value="1"/>
</dbReference>
<feature type="region of interest" description="Disordered" evidence="6">
    <location>
        <begin position="770"/>
        <end position="793"/>
    </location>
</feature>
<keyword evidence="9" id="KW-1185">Reference proteome</keyword>
<dbReference type="CDD" id="cd00067">
    <property type="entry name" value="GAL4"/>
    <property type="match status" value="1"/>
</dbReference>
<evidence type="ECO:0000313" key="8">
    <source>
        <dbReference type="EMBL" id="OQD68464.1"/>
    </source>
</evidence>
<feature type="region of interest" description="Disordered" evidence="6">
    <location>
        <begin position="81"/>
        <end position="135"/>
    </location>
</feature>
<evidence type="ECO:0000256" key="6">
    <source>
        <dbReference type="SAM" id="MobiDB-lite"/>
    </source>
</evidence>
<evidence type="ECO:0000259" key="7">
    <source>
        <dbReference type="PROSITE" id="PS50048"/>
    </source>
</evidence>
<dbReference type="Pfam" id="PF00172">
    <property type="entry name" value="Zn_clus"/>
    <property type="match status" value="1"/>
</dbReference>
<dbReference type="Gene3D" id="4.10.240.10">
    <property type="entry name" value="Zn(2)-C6 fungal-type DNA-binding domain"/>
    <property type="match status" value="1"/>
</dbReference>
<dbReference type="InterPro" id="IPR007219">
    <property type="entry name" value="XnlR_reg_dom"/>
</dbReference>
<dbReference type="STRING" id="69771.A0A1V6NUT4"/>
<evidence type="ECO:0000256" key="5">
    <source>
        <dbReference type="ARBA" id="ARBA00023242"/>
    </source>
</evidence>
<evidence type="ECO:0000256" key="2">
    <source>
        <dbReference type="ARBA" id="ARBA00023015"/>
    </source>
</evidence>
<dbReference type="OMA" id="TQTQWAK"/>
<feature type="region of interest" description="Disordered" evidence="6">
    <location>
        <begin position="167"/>
        <end position="212"/>
    </location>
</feature>
<reference evidence="9" key="1">
    <citation type="journal article" date="2017" name="Nat. Microbiol.">
        <title>Global analysis of biosynthetic gene clusters reveals vast potential of secondary metabolite production in Penicillium species.</title>
        <authorList>
            <person name="Nielsen J.C."/>
            <person name="Grijseels S."/>
            <person name="Prigent S."/>
            <person name="Ji B."/>
            <person name="Dainat J."/>
            <person name="Nielsen K.F."/>
            <person name="Frisvad J.C."/>
            <person name="Workman M."/>
            <person name="Nielsen J."/>
        </authorList>
    </citation>
    <scope>NUCLEOTIDE SEQUENCE [LARGE SCALE GENOMIC DNA]</scope>
    <source>
        <strain evidence="9">IBT 11843</strain>
    </source>
</reference>
<feature type="compositionally biased region" description="Basic and acidic residues" evidence="6">
    <location>
        <begin position="167"/>
        <end position="176"/>
    </location>
</feature>
<feature type="compositionally biased region" description="Pro residues" evidence="6">
    <location>
        <begin position="1"/>
        <end position="10"/>
    </location>
</feature>
<evidence type="ECO:0000256" key="4">
    <source>
        <dbReference type="ARBA" id="ARBA00023163"/>
    </source>
</evidence>
<dbReference type="GO" id="GO:0000981">
    <property type="term" value="F:DNA-binding transcription factor activity, RNA polymerase II-specific"/>
    <property type="evidence" value="ECO:0007669"/>
    <property type="project" value="InterPro"/>
</dbReference>
<comment type="caution">
    <text evidence="8">The sequence shown here is derived from an EMBL/GenBank/DDBJ whole genome shotgun (WGS) entry which is preliminary data.</text>
</comment>
<name>A0A1V6NUT4_PENDC</name>
<dbReference type="CDD" id="cd12148">
    <property type="entry name" value="fungal_TF_MHR"/>
    <property type="match status" value="1"/>
</dbReference>
<dbReference type="GO" id="GO:0003677">
    <property type="term" value="F:DNA binding"/>
    <property type="evidence" value="ECO:0007669"/>
    <property type="project" value="UniProtKB-KW"/>
</dbReference>
<dbReference type="InterPro" id="IPR036864">
    <property type="entry name" value="Zn2-C6_fun-type_DNA-bd_sf"/>
</dbReference>
<dbReference type="Proteomes" id="UP000191522">
    <property type="component" value="Unassembled WGS sequence"/>
</dbReference>
<sequence length="811" mass="88530">MTSPYPPGPSFSPSDVASASNRSVSELAQSQVDAIIRTKRKAREPKACYPCHARKVKCDRNLPCDGCVKRDHADLCSYERPSKKRSQGFHESPVRGTPTGSTMEQSSLYNYDENPPQVKIEPVPVRESAAGSGGRVSIAREEWDNVRNRLREMESTISSLRVGLERAEEGLEKTEEGPSTTLESGSVQSGDASSRSKGGASPDREGIHAANTLGKGTVHLGSRSVLAYILNNKSGSDQLQTLLEGGILPKLGLDNESATYPFVDLWSSDMSTFDISAVCSALPTDQQCREFFYYYKDIAGAIYPVLEDVQQFENSLELLLENRAASGGVYREDVDEAENPFGVSIAYLGLLFAIMASGCQSSDLGSKERELTSQVYVCCSYQCLRMTNFLSQPTIEAIQTLLVIGNVLSYNMNPGISYVLLGMTLRMGLALGLHVESSRFSSFERYRRRHVWWSMAWQDSHFSLSYDRPSTTAVSQPDIAYRDGSSPGNLSYFETLSRVISLALEVVRIRMLSPHSQICVESIQGYKERIQQIMVEAKRHLRDAQWCSSATEHLERVVLKLHSSYISSELCRPALKPNVDSSNAATASIRRHCVANLMLTVEAYIELHNISSHASRSWITLQRAISSAFLLAVIEEAKSDPNVWSLLRQLEGIIGQRASNEGEVTGAAGSITSPPQGIATYDPITGAINPPGAIPPAMDPTLPITSIPDTQTQWAKSLAKTHRALQKLLTVFGNHHERPTNGRSPAYAAQANPNPAAVSLGAFAPPASAGMTPTAVGSLPPPTPESSGSGEWTIPNILDRASEYIHPPLWS</sequence>
<dbReference type="PANTHER" id="PTHR43374">
    <property type="entry name" value="FLAVIN PRENYLTRANSFERASE"/>
    <property type="match status" value="1"/>
</dbReference>
<dbReference type="AlphaFoldDB" id="A0A1V6NUT4"/>
<dbReference type="InterPro" id="IPR001138">
    <property type="entry name" value="Zn2Cys6_DnaBD"/>
</dbReference>
<accession>A0A1V6NUT4</accession>
<dbReference type="SMART" id="SM00066">
    <property type="entry name" value="GAL4"/>
    <property type="match status" value="1"/>
</dbReference>
<dbReference type="InterPro" id="IPR004507">
    <property type="entry name" value="UbiX-like"/>
</dbReference>
<feature type="compositionally biased region" description="Polar residues" evidence="6">
    <location>
        <begin position="98"/>
        <end position="109"/>
    </location>
</feature>
<feature type="domain" description="Zn(2)-C6 fungal-type" evidence="7">
    <location>
        <begin position="47"/>
        <end position="78"/>
    </location>
</feature>
<dbReference type="PROSITE" id="PS50048">
    <property type="entry name" value="ZN2_CY6_FUNGAL_2"/>
    <property type="match status" value="1"/>
</dbReference>
<evidence type="ECO:0000256" key="1">
    <source>
        <dbReference type="ARBA" id="ARBA00022723"/>
    </source>
</evidence>
<dbReference type="OrthoDB" id="1747771at2759"/>
<evidence type="ECO:0000256" key="3">
    <source>
        <dbReference type="ARBA" id="ARBA00023125"/>
    </source>
</evidence>
<feature type="compositionally biased region" description="Polar residues" evidence="6">
    <location>
        <begin position="15"/>
        <end position="28"/>
    </location>
</feature>
<dbReference type="PROSITE" id="PS00463">
    <property type="entry name" value="ZN2_CY6_FUNGAL_1"/>
    <property type="match status" value="1"/>
</dbReference>
<dbReference type="GO" id="GO:0008270">
    <property type="term" value="F:zinc ion binding"/>
    <property type="evidence" value="ECO:0007669"/>
    <property type="project" value="InterPro"/>
</dbReference>
<keyword evidence="1" id="KW-0479">Metal-binding</keyword>
<keyword evidence="5" id="KW-0539">Nucleus</keyword>
<proteinExistence type="predicted"/>
<keyword evidence="3" id="KW-0238">DNA-binding</keyword>
<feature type="region of interest" description="Disordered" evidence="6">
    <location>
        <begin position="1"/>
        <end position="28"/>
    </location>
</feature>
<evidence type="ECO:0000313" key="9">
    <source>
        <dbReference type="Proteomes" id="UP000191522"/>
    </source>
</evidence>
<dbReference type="GO" id="GO:0006351">
    <property type="term" value="P:DNA-templated transcription"/>
    <property type="evidence" value="ECO:0007669"/>
    <property type="project" value="InterPro"/>
</dbReference>
<protein>
    <recommendedName>
        <fullName evidence="7">Zn(2)-C6 fungal-type domain-containing protein</fullName>
    </recommendedName>
</protein>
<keyword evidence="2" id="KW-0805">Transcription regulation</keyword>
<gene>
    <name evidence="8" type="ORF">PENDEC_c035G01526</name>
</gene>
<organism evidence="8 9">
    <name type="scientific">Penicillium decumbens</name>
    <dbReference type="NCBI Taxonomy" id="69771"/>
    <lineage>
        <taxon>Eukaryota</taxon>
        <taxon>Fungi</taxon>
        <taxon>Dikarya</taxon>
        <taxon>Ascomycota</taxon>
        <taxon>Pezizomycotina</taxon>
        <taxon>Eurotiomycetes</taxon>
        <taxon>Eurotiomycetidae</taxon>
        <taxon>Eurotiales</taxon>
        <taxon>Aspergillaceae</taxon>
        <taxon>Penicillium</taxon>
    </lineage>
</organism>
<dbReference type="Pfam" id="PF04082">
    <property type="entry name" value="Fungal_trans"/>
    <property type="match status" value="1"/>
</dbReference>
<keyword evidence="4" id="KW-0804">Transcription</keyword>